<dbReference type="EMBL" id="JAGKQM010000018">
    <property type="protein sequence ID" value="KAH0862874.1"/>
    <property type="molecule type" value="Genomic_DNA"/>
</dbReference>
<evidence type="ECO:0000313" key="3">
    <source>
        <dbReference type="Proteomes" id="UP000824890"/>
    </source>
</evidence>
<sequence length="459" mass="52043">MEILVTTIFHEDNPISLLTASLTICLIGKGILYEDDDEPIKLLDQDYSNVIKEYHMSLIGKILNPKKQDNLKEIGSRLGHVDTLELLEGRMLIDVDSRRPLKFKGKLNLQKVKKLPLSSNMRCCLSIALFVGYCPSLSRSQSQAERGDVFARVQLPPNSARQNSIRNYHNTGLELTRQPSLREHHSSAVQARHPIAPRSHVYGDRQYDAEAYLRRNRGEENRYGSHKDRIVRGRDKHKNKRYGDSRYGNGPYDRKYGNTWRQKPRQDKTIVYDDVAGQVSGSRDVVTSDVVPYEHSSNSKEKQRLIDFNNQNSEVQKTGEERQSKRLASAIVTPSRLLQAAEDNATVRTKGATRSLTYSPLNKEDANAMEDDQMIGALNDMELITMMKVLMECNVQEDDLLGEDLMEMEDGVQPYIQGVTSKAKVIKHGSKTAKGSTVKGNKNNVPLGIQSRKTEFLRR</sequence>
<evidence type="ECO:0000313" key="2">
    <source>
        <dbReference type="EMBL" id="KAH0862874.1"/>
    </source>
</evidence>
<comment type="caution">
    <text evidence="2">The sequence shown here is derived from an EMBL/GenBank/DDBJ whole genome shotgun (WGS) entry which is preliminary data.</text>
</comment>
<name>A0ABQ7Y595_BRANA</name>
<reference evidence="2 3" key="1">
    <citation type="submission" date="2021-05" db="EMBL/GenBank/DDBJ databases">
        <title>Genome Assembly of Synthetic Allotetraploid Brassica napus Reveals Homoeologous Exchanges between Subgenomes.</title>
        <authorList>
            <person name="Davis J.T."/>
        </authorList>
    </citation>
    <scope>NUCLEOTIDE SEQUENCE [LARGE SCALE GENOMIC DNA]</scope>
    <source>
        <strain evidence="3">cv. Da-Ae</strain>
        <tissue evidence="2">Seedling</tissue>
    </source>
</reference>
<keyword evidence="3" id="KW-1185">Reference proteome</keyword>
<accession>A0ABQ7Y595</accession>
<dbReference type="Proteomes" id="UP000824890">
    <property type="component" value="Unassembled WGS sequence"/>
</dbReference>
<feature type="region of interest" description="Disordered" evidence="1">
    <location>
        <begin position="234"/>
        <end position="259"/>
    </location>
</feature>
<protein>
    <submittedName>
        <fullName evidence="2">Uncharacterized protein</fullName>
    </submittedName>
</protein>
<evidence type="ECO:0000256" key="1">
    <source>
        <dbReference type="SAM" id="MobiDB-lite"/>
    </source>
</evidence>
<gene>
    <name evidence="2" type="ORF">HID58_080085</name>
</gene>
<feature type="non-terminal residue" evidence="2">
    <location>
        <position position="459"/>
    </location>
</feature>
<proteinExistence type="predicted"/>
<organism evidence="2 3">
    <name type="scientific">Brassica napus</name>
    <name type="common">Rape</name>
    <dbReference type="NCBI Taxonomy" id="3708"/>
    <lineage>
        <taxon>Eukaryota</taxon>
        <taxon>Viridiplantae</taxon>
        <taxon>Streptophyta</taxon>
        <taxon>Embryophyta</taxon>
        <taxon>Tracheophyta</taxon>
        <taxon>Spermatophyta</taxon>
        <taxon>Magnoliopsida</taxon>
        <taxon>eudicotyledons</taxon>
        <taxon>Gunneridae</taxon>
        <taxon>Pentapetalae</taxon>
        <taxon>rosids</taxon>
        <taxon>malvids</taxon>
        <taxon>Brassicales</taxon>
        <taxon>Brassicaceae</taxon>
        <taxon>Brassiceae</taxon>
        <taxon>Brassica</taxon>
    </lineage>
</organism>